<keyword evidence="2" id="KW-1185">Reference proteome</keyword>
<reference evidence="1 2" key="1">
    <citation type="submission" date="2019-05" db="EMBL/GenBank/DDBJ databases">
        <title>Another draft genome of Portunus trituberculatus and its Hox gene families provides insights of decapod evolution.</title>
        <authorList>
            <person name="Jeong J.-H."/>
            <person name="Song I."/>
            <person name="Kim S."/>
            <person name="Choi T."/>
            <person name="Kim D."/>
            <person name="Ryu S."/>
            <person name="Kim W."/>
        </authorList>
    </citation>
    <scope>NUCLEOTIDE SEQUENCE [LARGE SCALE GENOMIC DNA]</scope>
    <source>
        <tissue evidence="1">Muscle</tissue>
    </source>
</reference>
<comment type="caution">
    <text evidence="1">The sequence shown here is derived from an EMBL/GenBank/DDBJ whole genome shotgun (WGS) entry which is preliminary data.</text>
</comment>
<gene>
    <name evidence="1" type="ORF">E2C01_048287</name>
</gene>
<organism evidence="1 2">
    <name type="scientific">Portunus trituberculatus</name>
    <name type="common">Swimming crab</name>
    <name type="synonym">Neptunus trituberculatus</name>
    <dbReference type="NCBI Taxonomy" id="210409"/>
    <lineage>
        <taxon>Eukaryota</taxon>
        <taxon>Metazoa</taxon>
        <taxon>Ecdysozoa</taxon>
        <taxon>Arthropoda</taxon>
        <taxon>Crustacea</taxon>
        <taxon>Multicrustacea</taxon>
        <taxon>Malacostraca</taxon>
        <taxon>Eumalacostraca</taxon>
        <taxon>Eucarida</taxon>
        <taxon>Decapoda</taxon>
        <taxon>Pleocyemata</taxon>
        <taxon>Brachyura</taxon>
        <taxon>Eubrachyura</taxon>
        <taxon>Portunoidea</taxon>
        <taxon>Portunidae</taxon>
        <taxon>Portuninae</taxon>
        <taxon>Portunus</taxon>
    </lineage>
</organism>
<accession>A0A5B7GA67</accession>
<protein>
    <submittedName>
        <fullName evidence="1">Uncharacterized protein</fullName>
    </submittedName>
</protein>
<name>A0A5B7GA67_PORTR</name>
<evidence type="ECO:0000313" key="2">
    <source>
        <dbReference type="Proteomes" id="UP000324222"/>
    </source>
</evidence>
<dbReference type="EMBL" id="VSRR010012306">
    <property type="protein sequence ID" value="MPC54376.1"/>
    <property type="molecule type" value="Genomic_DNA"/>
</dbReference>
<sequence length="175" mass="18324">MEEGTDEKRGGGGCGLEGVAWRVVGVSKNPARGRGEMASVFGQAASSTNVGRHLMTISVKTQQPEALGNTPTKLCPPSTAKCVVPPCPSKSRLLSEINIVKNSKCPPPARLAHLHTGTGGVSPEGAASPHILLRVVVNHRFRDTLSPTPASYCRLVSTQDISFPPLLPVITAPAM</sequence>
<dbReference type="Proteomes" id="UP000324222">
    <property type="component" value="Unassembled WGS sequence"/>
</dbReference>
<evidence type="ECO:0000313" key="1">
    <source>
        <dbReference type="EMBL" id="MPC54376.1"/>
    </source>
</evidence>
<proteinExistence type="predicted"/>
<dbReference type="AlphaFoldDB" id="A0A5B7GA67"/>